<organism evidence="2">
    <name type="scientific">Loa loa</name>
    <name type="common">Eye worm</name>
    <name type="synonym">Filaria loa</name>
    <dbReference type="NCBI Taxonomy" id="7209"/>
    <lineage>
        <taxon>Eukaryota</taxon>
        <taxon>Metazoa</taxon>
        <taxon>Ecdysozoa</taxon>
        <taxon>Nematoda</taxon>
        <taxon>Chromadorea</taxon>
        <taxon>Rhabditida</taxon>
        <taxon>Spirurina</taxon>
        <taxon>Spiruromorpha</taxon>
        <taxon>Filarioidea</taxon>
        <taxon>Onchocercidae</taxon>
        <taxon>Loa</taxon>
    </lineage>
</organism>
<name>A0A1S0TTM3_LOALO</name>
<protein>
    <submittedName>
        <fullName evidence="2">Uncharacterized protein</fullName>
    </submittedName>
</protein>
<feature type="compositionally biased region" description="Acidic residues" evidence="1">
    <location>
        <begin position="51"/>
        <end position="62"/>
    </location>
</feature>
<evidence type="ECO:0000256" key="1">
    <source>
        <dbReference type="SAM" id="MobiDB-lite"/>
    </source>
</evidence>
<dbReference type="AlphaFoldDB" id="A0A1S0TTM3"/>
<feature type="region of interest" description="Disordered" evidence="1">
    <location>
        <begin position="1"/>
        <end position="62"/>
    </location>
</feature>
<evidence type="ECO:0000313" key="2">
    <source>
        <dbReference type="EMBL" id="EFO19980.1"/>
    </source>
</evidence>
<gene>
    <name evidence="2" type="ORF">LOAG_08509</name>
</gene>
<dbReference type="KEGG" id="loa:LOAG_08509"/>
<sequence>HDWEGVHTHTPTQIDRLNERGVIDRNSFDREELNNDGGDVDGKNDGGDSGDGGDDDVRDDMR</sequence>
<proteinExistence type="predicted"/>
<dbReference type="GeneID" id="9945939"/>
<feature type="non-terminal residue" evidence="2">
    <location>
        <position position="1"/>
    </location>
</feature>
<feature type="compositionally biased region" description="Basic and acidic residues" evidence="1">
    <location>
        <begin position="16"/>
        <end position="33"/>
    </location>
</feature>
<accession>A0A1S0TTM3</accession>
<dbReference type="EMBL" id="JH712111">
    <property type="protein sequence ID" value="EFO19980.1"/>
    <property type="molecule type" value="Genomic_DNA"/>
</dbReference>
<dbReference type="InParanoid" id="A0A1S0TTM3"/>
<reference evidence="2" key="1">
    <citation type="submission" date="2012-04" db="EMBL/GenBank/DDBJ databases">
        <title>The Genome Sequence of Loa loa.</title>
        <authorList>
            <consortium name="The Broad Institute Genome Sequencing Platform"/>
            <consortium name="Broad Institute Genome Sequencing Center for Infectious Disease"/>
            <person name="Nutman T.B."/>
            <person name="Fink D.L."/>
            <person name="Russ C."/>
            <person name="Young S."/>
            <person name="Zeng Q."/>
            <person name="Gargeya S."/>
            <person name="Alvarado L."/>
            <person name="Berlin A."/>
            <person name="Chapman S.B."/>
            <person name="Chen Z."/>
            <person name="Freedman E."/>
            <person name="Gellesch M."/>
            <person name="Goldberg J."/>
            <person name="Griggs A."/>
            <person name="Gujja S."/>
            <person name="Heilman E.R."/>
            <person name="Heiman D."/>
            <person name="Howarth C."/>
            <person name="Mehta T."/>
            <person name="Neiman D."/>
            <person name="Pearson M."/>
            <person name="Roberts A."/>
            <person name="Saif S."/>
            <person name="Shea T."/>
            <person name="Shenoy N."/>
            <person name="Sisk P."/>
            <person name="Stolte C."/>
            <person name="Sykes S."/>
            <person name="White J."/>
            <person name="Yandava C."/>
            <person name="Haas B."/>
            <person name="Henn M.R."/>
            <person name="Nusbaum C."/>
            <person name="Birren B."/>
        </authorList>
    </citation>
    <scope>NUCLEOTIDE SEQUENCE [LARGE SCALE GENOMIC DNA]</scope>
</reference>
<dbReference type="CTD" id="9945939"/>
<dbReference type="RefSeq" id="XP_003144088.1">
    <property type="nucleotide sequence ID" value="XM_003144040.1"/>
</dbReference>